<keyword evidence="1" id="KW-0732">Signal</keyword>
<gene>
    <name evidence="2" type="ORF">HHI_06384</name>
</gene>
<protein>
    <recommendedName>
        <fullName evidence="4">Lipoprotein</fullName>
    </recommendedName>
</protein>
<dbReference type="PATRIC" id="fig|1280951.3.peg.1292"/>
<feature type="signal peptide" evidence="1">
    <location>
        <begin position="1"/>
        <end position="19"/>
    </location>
</feature>
<proteinExistence type="predicted"/>
<name>A0A059FXP5_9PROT</name>
<feature type="chain" id="PRO_5001572975" description="Lipoprotein" evidence="1">
    <location>
        <begin position="20"/>
        <end position="127"/>
    </location>
</feature>
<evidence type="ECO:0000313" key="2">
    <source>
        <dbReference type="EMBL" id="KCZ95276.1"/>
    </source>
</evidence>
<evidence type="ECO:0000256" key="1">
    <source>
        <dbReference type="SAM" id="SignalP"/>
    </source>
</evidence>
<dbReference type="AlphaFoldDB" id="A0A059FXP5"/>
<evidence type="ECO:0008006" key="4">
    <source>
        <dbReference type="Google" id="ProtNLM"/>
    </source>
</evidence>
<organism evidence="2 3">
    <name type="scientific">Hyphomonas hirschiana VP5</name>
    <dbReference type="NCBI Taxonomy" id="1280951"/>
    <lineage>
        <taxon>Bacteria</taxon>
        <taxon>Pseudomonadati</taxon>
        <taxon>Pseudomonadota</taxon>
        <taxon>Alphaproteobacteria</taxon>
        <taxon>Hyphomonadales</taxon>
        <taxon>Hyphomonadaceae</taxon>
        <taxon>Hyphomonas</taxon>
    </lineage>
</organism>
<evidence type="ECO:0000313" key="3">
    <source>
        <dbReference type="Proteomes" id="UP000025061"/>
    </source>
</evidence>
<comment type="caution">
    <text evidence="2">The sequence shown here is derived from an EMBL/GenBank/DDBJ whole genome shotgun (WGS) entry which is preliminary data.</text>
</comment>
<accession>A0A059FXP5</accession>
<dbReference type="Proteomes" id="UP000025061">
    <property type="component" value="Unassembled WGS sequence"/>
</dbReference>
<sequence length="127" mass="13112">MRALFVVWALTAIVGSASADTTSRLKVAGVVPPHCDFQTGSVTLSLLMPGSWAGQADYNCNAPHLIIVDLGPDMGGAQVAVSGIAHRVGADGTARIYRSGAHFGSATLAIETPNPSPPKILLSFQPM</sequence>
<dbReference type="RefSeq" id="WP_035590989.1">
    <property type="nucleotide sequence ID" value="NZ_ARYI01000004.1"/>
</dbReference>
<reference evidence="2 3" key="1">
    <citation type="submission" date="2013-04" db="EMBL/GenBank/DDBJ databases">
        <title>Hyphomonas hirschiana VP5 Genome Sequencing.</title>
        <authorList>
            <person name="Lai Q."/>
            <person name="Shao Z."/>
        </authorList>
    </citation>
    <scope>NUCLEOTIDE SEQUENCE [LARGE SCALE GENOMIC DNA]</scope>
    <source>
        <strain evidence="2 3">VP5</strain>
    </source>
</reference>
<keyword evidence="3" id="KW-1185">Reference proteome</keyword>
<dbReference type="EMBL" id="ARYI01000004">
    <property type="protein sequence ID" value="KCZ95276.1"/>
    <property type="molecule type" value="Genomic_DNA"/>
</dbReference>